<dbReference type="OrthoDB" id="9800373at2"/>
<dbReference type="InterPro" id="IPR007523">
    <property type="entry name" value="NDUFAF3/AAMDC"/>
</dbReference>
<accession>A0A2U8FSU9</accession>
<evidence type="ECO:0000313" key="2">
    <source>
        <dbReference type="Proteomes" id="UP000244892"/>
    </source>
</evidence>
<evidence type="ECO:0008006" key="3">
    <source>
        <dbReference type="Google" id="ProtNLM"/>
    </source>
</evidence>
<dbReference type="SUPFAM" id="SSF64076">
    <property type="entry name" value="MTH938-like"/>
    <property type="match status" value="1"/>
</dbReference>
<organism evidence="1 2">
    <name type="scientific">Aquabacterium olei</name>
    <dbReference type="NCBI Taxonomy" id="1296669"/>
    <lineage>
        <taxon>Bacteria</taxon>
        <taxon>Pseudomonadati</taxon>
        <taxon>Pseudomonadota</taxon>
        <taxon>Betaproteobacteria</taxon>
        <taxon>Burkholderiales</taxon>
        <taxon>Aquabacterium</taxon>
    </lineage>
</organism>
<protein>
    <recommendedName>
        <fullName evidence="3">Xcc1710-like domain-containing protein</fullName>
    </recommendedName>
</protein>
<dbReference type="PANTHER" id="PTHR21192">
    <property type="entry name" value="NUCLEAR PROTEIN E3-3"/>
    <property type="match status" value="1"/>
</dbReference>
<name>A0A2U8FSU9_9BURK</name>
<dbReference type="AlphaFoldDB" id="A0A2U8FSU9"/>
<dbReference type="Gene3D" id="3.40.1230.10">
    <property type="entry name" value="MTH938-like"/>
    <property type="match status" value="1"/>
</dbReference>
<gene>
    <name evidence="1" type="ORF">DEH84_11405</name>
</gene>
<keyword evidence="2" id="KW-1185">Reference proteome</keyword>
<dbReference type="Pfam" id="PF04430">
    <property type="entry name" value="DUF498"/>
    <property type="match status" value="1"/>
</dbReference>
<reference evidence="1 2" key="1">
    <citation type="submission" date="2018-05" db="EMBL/GenBank/DDBJ databases">
        <title>complete genome sequence of Aquabacterium olei NBRC 110486.</title>
        <authorList>
            <person name="Tang B."/>
            <person name="Chang J."/>
            <person name="Zhang L."/>
            <person name="Yang H."/>
        </authorList>
    </citation>
    <scope>NUCLEOTIDE SEQUENCE [LARGE SCALE GENOMIC DNA]</scope>
    <source>
        <strain evidence="1 2">NBRC 110486</strain>
    </source>
</reference>
<sequence>MKLHADRAEGVNVIHACEPGSVSVNGVAYTHSILIPPTGPVQPWEPAALADLTEAHFAPLVAARPEVVVFGSGTTLRFPPPAVLRELMGARIGVESMDTAAACRTFNILVGEGRQVWAALLIGR</sequence>
<dbReference type="RefSeq" id="WP_109036963.1">
    <property type="nucleotide sequence ID" value="NZ_CP029210.1"/>
</dbReference>
<dbReference type="Proteomes" id="UP000244892">
    <property type="component" value="Chromosome"/>
</dbReference>
<dbReference type="CDD" id="cd05560">
    <property type="entry name" value="Xcc1710_like"/>
    <property type="match status" value="1"/>
</dbReference>
<dbReference type="EMBL" id="CP029210">
    <property type="protein sequence ID" value="AWI53967.1"/>
    <property type="molecule type" value="Genomic_DNA"/>
</dbReference>
<proteinExistence type="predicted"/>
<dbReference type="KEGG" id="aon:DEH84_11405"/>
<evidence type="ECO:0000313" key="1">
    <source>
        <dbReference type="EMBL" id="AWI53967.1"/>
    </source>
</evidence>
<dbReference type="InterPro" id="IPR036748">
    <property type="entry name" value="MTH938-like_sf"/>
</dbReference>
<dbReference type="PANTHER" id="PTHR21192:SF2">
    <property type="entry name" value="NADH DEHYDROGENASE [UBIQUINONE] 1 ALPHA SUBCOMPLEX ASSEMBLY FACTOR 3"/>
    <property type="match status" value="1"/>
</dbReference>